<dbReference type="Pfam" id="PF05685">
    <property type="entry name" value="Uma2"/>
    <property type="match status" value="1"/>
</dbReference>
<gene>
    <name evidence="2" type="ORF">MOMA_01200</name>
</gene>
<dbReference type="InterPro" id="IPR012296">
    <property type="entry name" value="Nuclease_put_TT1808"/>
</dbReference>
<comment type="caution">
    <text evidence="2">The sequence shown here is derived from an EMBL/GenBank/DDBJ whole genome shotgun (WGS) entry which is preliminary data.</text>
</comment>
<dbReference type="STRING" id="1230338.MOMA_01200"/>
<evidence type="ECO:0000313" key="2">
    <source>
        <dbReference type="EMBL" id="ELA08983.1"/>
    </source>
</evidence>
<dbReference type="EMBL" id="ANIN01000001">
    <property type="protein sequence ID" value="ELA08983.1"/>
    <property type="molecule type" value="Genomic_DNA"/>
</dbReference>
<dbReference type="Proteomes" id="UP000023795">
    <property type="component" value="Unassembled WGS sequence"/>
</dbReference>
<dbReference type="CDD" id="cd06260">
    <property type="entry name" value="DUF820-like"/>
    <property type="match status" value="1"/>
</dbReference>
<sequence length="195" mass="22513">MNAILKPEMIDVSEQEYLQVYANHSQKKYELIDNRVYATVNTSRVHNLLAGTLYALLDKHLTDKCLPFIGDLKVKTGKNYYYPDIVVDCNDDGNDNNHANEFFANQPKLIIEVLSESTRKVDNTQKLADYAKIDTLEEYALIEQNFMQVLIYRKSDGWKKAEHYGQGDTVKFLSVGLDVPIKILYKRVVFDTECF</sequence>
<dbReference type="AlphaFoldDB" id="L2F931"/>
<dbReference type="Gene3D" id="3.90.1570.10">
    <property type="entry name" value="tt1808, chain A"/>
    <property type="match status" value="1"/>
</dbReference>
<dbReference type="eggNOG" id="COG4636">
    <property type="taxonomic scope" value="Bacteria"/>
</dbReference>
<evidence type="ECO:0000313" key="3">
    <source>
        <dbReference type="Proteomes" id="UP000023795"/>
    </source>
</evidence>
<name>L2F931_9GAMM</name>
<accession>L2F931</accession>
<evidence type="ECO:0000259" key="1">
    <source>
        <dbReference type="Pfam" id="PF05685"/>
    </source>
</evidence>
<dbReference type="OrthoDB" id="26750at2"/>
<keyword evidence="3" id="KW-1185">Reference proteome</keyword>
<dbReference type="PANTHER" id="PTHR36558">
    <property type="entry name" value="GLR1098 PROTEIN"/>
    <property type="match status" value="1"/>
</dbReference>
<dbReference type="SUPFAM" id="SSF52980">
    <property type="entry name" value="Restriction endonuclease-like"/>
    <property type="match status" value="1"/>
</dbReference>
<dbReference type="InterPro" id="IPR008538">
    <property type="entry name" value="Uma2"/>
</dbReference>
<feature type="domain" description="Putative restriction endonuclease" evidence="1">
    <location>
        <begin position="15"/>
        <end position="172"/>
    </location>
</feature>
<dbReference type="PATRIC" id="fig|1230338.3.peg.263"/>
<proteinExistence type="predicted"/>
<reference evidence="2 3" key="1">
    <citation type="journal article" date="2013" name="Genome Announc.">
        <title>Genome Sequence of Moraxella macacae 0408225, a Novel Bacterial Species Isolated from a Cynomolgus Macaque with Epistaxis.</title>
        <authorList>
            <person name="Ladner J.T."/>
            <person name="Whitehouse C.A."/>
            <person name="Koroleva G.I."/>
            <person name="Palacios G.F."/>
        </authorList>
    </citation>
    <scope>NUCLEOTIDE SEQUENCE [LARGE SCALE GENOMIC DNA]</scope>
    <source>
        <strain evidence="2 3">0408225</strain>
    </source>
</reference>
<protein>
    <recommendedName>
        <fullName evidence="1">Putative restriction endonuclease domain-containing protein</fullName>
    </recommendedName>
</protein>
<dbReference type="RefSeq" id="WP_009501385.1">
    <property type="nucleotide sequence ID" value="NZ_ANIN01000001.1"/>
</dbReference>
<dbReference type="InterPro" id="IPR011335">
    <property type="entry name" value="Restrct_endonuc-II-like"/>
</dbReference>
<organism evidence="2 3">
    <name type="scientific">Moraxella macacae 0408225</name>
    <dbReference type="NCBI Taxonomy" id="1230338"/>
    <lineage>
        <taxon>Bacteria</taxon>
        <taxon>Pseudomonadati</taxon>
        <taxon>Pseudomonadota</taxon>
        <taxon>Gammaproteobacteria</taxon>
        <taxon>Moraxellales</taxon>
        <taxon>Moraxellaceae</taxon>
        <taxon>Moraxella</taxon>
    </lineage>
</organism>
<dbReference type="PANTHER" id="PTHR36558:SF1">
    <property type="entry name" value="RESTRICTION ENDONUCLEASE DOMAIN-CONTAINING PROTEIN-RELATED"/>
    <property type="match status" value="1"/>
</dbReference>